<proteinExistence type="predicted"/>
<evidence type="ECO:0000256" key="1">
    <source>
        <dbReference type="SAM" id="Phobius"/>
    </source>
</evidence>
<dbReference type="Pfam" id="PF07811">
    <property type="entry name" value="TadE"/>
    <property type="match status" value="1"/>
</dbReference>
<feature type="domain" description="TadE-like" evidence="2">
    <location>
        <begin position="12"/>
        <end position="54"/>
    </location>
</feature>
<reference evidence="3 4" key="1">
    <citation type="submission" date="2018-09" db="EMBL/GenBank/DDBJ databases">
        <title>Altererythrobacter spongiae sp. nov., isolated from a marine sponge.</title>
        <authorList>
            <person name="Zhuang L."/>
            <person name="Luo L."/>
        </authorList>
    </citation>
    <scope>NUCLEOTIDE SEQUENCE [LARGE SCALE GENOMIC DNA]</scope>
    <source>
        <strain evidence="3 4">HN-Y73</strain>
    </source>
</reference>
<gene>
    <name evidence="3" type="ORF">D6851_06745</name>
</gene>
<keyword evidence="4" id="KW-1185">Reference proteome</keyword>
<keyword evidence="1" id="KW-0812">Transmembrane</keyword>
<evidence type="ECO:0000259" key="2">
    <source>
        <dbReference type="Pfam" id="PF07811"/>
    </source>
</evidence>
<name>A0A420EMA0_9SPHN</name>
<dbReference type="InterPro" id="IPR012495">
    <property type="entry name" value="TadE-like_dom"/>
</dbReference>
<sequence>MMMSRLYHCRKGASAVEFALIAPVFFLMLFGIIEISRMVWTSQTLDEVAYSTARCMSLETGCTDASSQRSYARNRAAHYGVGLTDSDIALSENTMCKGYAGANEVSISLAFVSPVTGFVPGLDTTLNATACYPVMAS</sequence>
<dbReference type="EMBL" id="RAPF01000003">
    <property type="protein sequence ID" value="RKF21724.1"/>
    <property type="molecule type" value="Genomic_DNA"/>
</dbReference>
<feature type="transmembrane region" description="Helical" evidence="1">
    <location>
        <begin position="12"/>
        <end position="33"/>
    </location>
</feature>
<evidence type="ECO:0000313" key="3">
    <source>
        <dbReference type="EMBL" id="RKF21724.1"/>
    </source>
</evidence>
<comment type="caution">
    <text evidence="3">The sequence shown here is derived from an EMBL/GenBank/DDBJ whole genome shotgun (WGS) entry which is preliminary data.</text>
</comment>
<accession>A0A420EMA0</accession>
<dbReference type="AlphaFoldDB" id="A0A420EMA0"/>
<organism evidence="3 4">
    <name type="scientific">Altericroceibacterium spongiae</name>
    <dbReference type="NCBI Taxonomy" id="2320269"/>
    <lineage>
        <taxon>Bacteria</taxon>
        <taxon>Pseudomonadati</taxon>
        <taxon>Pseudomonadota</taxon>
        <taxon>Alphaproteobacteria</taxon>
        <taxon>Sphingomonadales</taxon>
        <taxon>Erythrobacteraceae</taxon>
        <taxon>Altericroceibacterium</taxon>
    </lineage>
</organism>
<dbReference type="OrthoDB" id="7427721at2"/>
<keyword evidence="1" id="KW-0472">Membrane</keyword>
<keyword evidence="1" id="KW-1133">Transmembrane helix</keyword>
<evidence type="ECO:0000313" key="4">
    <source>
        <dbReference type="Proteomes" id="UP000284395"/>
    </source>
</evidence>
<protein>
    <submittedName>
        <fullName evidence="3">Pilus assembly protein</fullName>
    </submittedName>
</protein>
<dbReference type="Proteomes" id="UP000284395">
    <property type="component" value="Unassembled WGS sequence"/>
</dbReference>